<name>A0A183KXD3_9TREM</name>
<reference evidence="1" key="1">
    <citation type="submission" date="2016-06" db="UniProtKB">
        <authorList>
            <consortium name="WormBaseParasite"/>
        </authorList>
    </citation>
    <scope>IDENTIFICATION</scope>
</reference>
<dbReference type="AlphaFoldDB" id="A0A183KXD3"/>
<proteinExistence type="predicted"/>
<organism evidence="1">
    <name type="scientific">Schistosoma curassoni</name>
    <dbReference type="NCBI Taxonomy" id="6186"/>
    <lineage>
        <taxon>Eukaryota</taxon>
        <taxon>Metazoa</taxon>
        <taxon>Spiralia</taxon>
        <taxon>Lophotrochozoa</taxon>
        <taxon>Platyhelminthes</taxon>
        <taxon>Trematoda</taxon>
        <taxon>Digenea</taxon>
        <taxon>Strigeidida</taxon>
        <taxon>Schistosomatoidea</taxon>
        <taxon>Schistosomatidae</taxon>
        <taxon>Schistosoma</taxon>
    </lineage>
</organism>
<sequence>MKHLDLTFYFLIYEIHYYPYCQDYLMEFVHFVMSSSVVELLNAVQLYPNHVCSLSLLFVCVDKIHDCYYLSNDY</sequence>
<evidence type="ECO:0000313" key="1">
    <source>
        <dbReference type="WBParaSite" id="SCUD_0001973101-mRNA-1"/>
    </source>
</evidence>
<dbReference type="WBParaSite" id="SCUD_0001973101-mRNA-1">
    <property type="protein sequence ID" value="SCUD_0001973101-mRNA-1"/>
    <property type="gene ID" value="SCUD_0001973101"/>
</dbReference>
<protein>
    <submittedName>
        <fullName evidence="1">Ovule protein</fullName>
    </submittedName>
</protein>
<accession>A0A183KXD3</accession>